<evidence type="ECO:0000256" key="3">
    <source>
        <dbReference type="SAM" id="SignalP"/>
    </source>
</evidence>
<dbReference type="OrthoDB" id="5523216at2"/>
<evidence type="ECO:0000313" key="6">
    <source>
        <dbReference type="Proteomes" id="UP000011724"/>
    </source>
</evidence>
<dbReference type="eggNOG" id="COG0667">
    <property type="taxonomic scope" value="Bacteria"/>
</dbReference>
<dbReference type="PROSITE" id="PS51318">
    <property type="entry name" value="TAT"/>
    <property type="match status" value="1"/>
</dbReference>
<dbReference type="SUPFAM" id="SSF51430">
    <property type="entry name" value="NAD(P)-linked oxidoreductase"/>
    <property type="match status" value="1"/>
</dbReference>
<organism evidence="5 6">
    <name type="scientific">Pseudodesulfovibrio piezophilus (strain DSM 21447 / JCM 15486 / C1TLV30)</name>
    <name type="common">Desulfovibrio piezophilus</name>
    <dbReference type="NCBI Taxonomy" id="1322246"/>
    <lineage>
        <taxon>Bacteria</taxon>
        <taxon>Pseudomonadati</taxon>
        <taxon>Thermodesulfobacteriota</taxon>
        <taxon>Desulfovibrionia</taxon>
        <taxon>Desulfovibrionales</taxon>
        <taxon>Desulfovibrionaceae</taxon>
    </lineage>
</organism>
<evidence type="ECO:0000256" key="2">
    <source>
        <dbReference type="ARBA" id="ARBA00023014"/>
    </source>
</evidence>
<accession>M1WLS5</accession>
<keyword evidence="2" id="KW-0408">Iron</keyword>
<dbReference type="AlphaFoldDB" id="M1WLS5"/>
<reference evidence="5 6" key="1">
    <citation type="journal article" date="2013" name="PLoS ONE">
        <title>The first genomic and proteomic characterization of a deep-sea sulfate reducer: insights into the piezophilic lifestyle of Desulfovibrio piezophilus.</title>
        <authorList>
            <person name="Pradel N."/>
            <person name="Ji B."/>
            <person name="Gimenez G."/>
            <person name="Talla E."/>
            <person name="Lenoble P."/>
            <person name="Garel M."/>
            <person name="Tamburini C."/>
            <person name="Fourquet P."/>
            <person name="Lebrun R."/>
            <person name="Bertin P."/>
            <person name="Denis Y."/>
            <person name="Pophillat M."/>
            <person name="Barbe V."/>
            <person name="Ollivier B."/>
            <person name="Dolla A."/>
        </authorList>
    </citation>
    <scope>NUCLEOTIDE SEQUENCE [LARGE SCALE GENOMIC DNA]</scope>
    <source>
        <strain evidence="6">DSM 10523 / SB164P1</strain>
    </source>
</reference>
<dbReference type="PANTHER" id="PTHR43625:SF77">
    <property type="entry name" value="ALDO-KETO REDUCTASE"/>
    <property type="match status" value="1"/>
</dbReference>
<keyword evidence="3" id="KW-0732">Signal</keyword>
<feature type="domain" description="NADP-dependent oxidoreductase" evidence="4">
    <location>
        <begin position="72"/>
        <end position="366"/>
    </location>
</feature>
<feature type="chain" id="PRO_5004019643" evidence="3">
    <location>
        <begin position="41"/>
        <end position="394"/>
    </location>
</feature>
<dbReference type="Pfam" id="PF00248">
    <property type="entry name" value="Aldo_ket_red"/>
    <property type="match status" value="1"/>
</dbReference>
<evidence type="ECO:0000259" key="4">
    <source>
        <dbReference type="Pfam" id="PF00248"/>
    </source>
</evidence>
<reference evidence="6" key="2">
    <citation type="journal article" date="2013" name="Stand. Genomic Sci.">
        <title>Complete genome sequence of Desulfocapsa sulfexigens, a marine deltaproteobacterium specialized in disproportionating inorganic sulfur compounds.</title>
        <authorList>
            <person name="Finster K.W."/>
            <person name="Kjeldsen K.U."/>
            <person name="Kube M."/>
            <person name="Reinhardt R."/>
            <person name="Mussmann M."/>
            <person name="Amann R."/>
            <person name="Schreiber L."/>
        </authorList>
    </citation>
    <scope>NUCLEOTIDE SEQUENCE [LARGE SCALE GENOMIC DNA]</scope>
    <source>
        <strain evidence="6">DSM 10523 / SB164P1</strain>
    </source>
</reference>
<dbReference type="InterPro" id="IPR036812">
    <property type="entry name" value="NAD(P)_OxRdtase_dom_sf"/>
</dbReference>
<dbReference type="BioCyc" id="DPIE1322246:BN4_RS05720-MONOMER"/>
<dbReference type="KEGG" id="dpi:BN4_11133"/>
<dbReference type="InterPro" id="IPR006311">
    <property type="entry name" value="TAT_signal"/>
</dbReference>
<keyword evidence="6" id="KW-1185">Reference proteome</keyword>
<sequence length="394" mass="43343">MHSKQFDHAQEGPATLNRRRFILAGAGVAAAALLPHVASAAQTQDKSRADSAAHSPSSLEKRKLGKLEVSTVGLGVQNMSRKYETTVPYRPEMIDVIRTAFDNGVTFFDAAEAYGPFEVERILGEGVAPFRDKIVIATKFGWNIDQETGKRLPGLNSRPEHIERVVEAMLKRLRTDRIDLLYQHRVDPEVPIEDVAGAVKKLMDKGKVLHWGLSEMGLKTLRRAHAELPVTAVQSEYSMLWRGPEKEVLPTCEELGIGFVPWSPLGVQFLTGWIGANTVFAPGDFRSTETRFSPENLPHNLALVELIKEWAERKSAAPGQIALAWLMAQQPWIVPIPGTTNKAHMLQNTGAAAVSFSPAELAELNASVASIKIVGKRLPDRVQAFSDVEAPPKK</sequence>
<dbReference type="STRING" id="1322246.BN4_11133"/>
<dbReference type="PATRIC" id="fig|879567.3.peg.1169"/>
<protein>
    <submittedName>
        <fullName evidence="5">Aldo/keto reductase</fullName>
    </submittedName>
</protein>
<keyword evidence="2" id="KW-0411">Iron-sulfur</keyword>
<evidence type="ECO:0000313" key="5">
    <source>
        <dbReference type="EMBL" id="CCH48370.1"/>
    </source>
</evidence>
<dbReference type="Gene3D" id="3.20.20.100">
    <property type="entry name" value="NADP-dependent oxidoreductase domain"/>
    <property type="match status" value="1"/>
</dbReference>
<dbReference type="GO" id="GO:0051536">
    <property type="term" value="F:iron-sulfur cluster binding"/>
    <property type="evidence" value="ECO:0007669"/>
    <property type="project" value="UniProtKB-KW"/>
</dbReference>
<name>M1WLS5_PSEP2</name>
<dbReference type="RefSeq" id="WP_015414420.1">
    <property type="nucleotide sequence ID" value="NC_020409.1"/>
</dbReference>
<keyword evidence="1" id="KW-0560">Oxidoreductase</keyword>
<proteinExistence type="predicted"/>
<feature type="signal peptide" evidence="3">
    <location>
        <begin position="1"/>
        <end position="40"/>
    </location>
</feature>
<evidence type="ECO:0000256" key="1">
    <source>
        <dbReference type="ARBA" id="ARBA00023002"/>
    </source>
</evidence>
<dbReference type="GO" id="GO:0016491">
    <property type="term" value="F:oxidoreductase activity"/>
    <property type="evidence" value="ECO:0007669"/>
    <property type="project" value="UniProtKB-KW"/>
</dbReference>
<keyword evidence="2" id="KW-0479">Metal-binding</keyword>
<dbReference type="EMBL" id="FO203427">
    <property type="protein sequence ID" value="CCH48370.1"/>
    <property type="molecule type" value="Genomic_DNA"/>
</dbReference>
<dbReference type="InterPro" id="IPR050791">
    <property type="entry name" value="Aldo-Keto_reductase"/>
</dbReference>
<dbReference type="GO" id="GO:0005737">
    <property type="term" value="C:cytoplasm"/>
    <property type="evidence" value="ECO:0007669"/>
    <property type="project" value="TreeGrafter"/>
</dbReference>
<dbReference type="InterPro" id="IPR023210">
    <property type="entry name" value="NADP_OxRdtase_dom"/>
</dbReference>
<gene>
    <name evidence="5" type="ordered locus">BN4_11133</name>
</gene>
<dbReference type="PANTHER" id="PTHR43625">
    <property type="entry name" value="AFLATOXIN B1 ALDEHYDE REDUCTASE"/>
    <property type="match status" value="1"/>
</dbReference>
<dbReference type="HOGENOM" id="CLU_023205_2_1_7"/>
<dbReference type="Proteomes" id="UP000011724">
    <property type="component" value="Chromosome"/>
</dbReference>
<dbReference type="CDD" id="cd19078">
    <property type="entry name" value="AKR_AKR13C1_2"/>
    <property type="match status" value="1"/>
</dbReference>